<reference evidence="2" key="1">
    <citation type="journal article" date="1987" name="Mol. Gen. Genet.">
        <title>A new insertion element, ISH26, from Halobacterium halobium.</title>
        <authorList>
            <person name="Ebert K."/>
            <person name="Hanke C."/>
            <person name="Delius H."/>
            <person name="Goebel W."/>
            <person name="Pfeifer F."/>
        </authorList>
    </citation>
    <scope>NUCLEOTIDE SEQUENCE</scope>
</reference>
<proteinExistence type="predicted"/>
<evidence type="ECO:0000313" key="2">
    <source>
        <dbReference type="EMBL" id="CAA28524.1"/>
    </source>
</evidence>
<dbReference type="PANTHER" id="PTHR33258:SF1">
    <property type="entry name" value="TRANSPOSASE INSL FOR INSERTION SEQUENCE ELEMENT IS186A-RELATED"/>
    <property type="match status" value="1"/>
</dbReference>
<evidence type="ECO:0000256" key="1">
    <source>
        <dbReference type="SAM" id="MobiDB-lite"/>
    </source>
</evidence>
<sequence length="248" mass="28420">MPQSRRLNSSILLTRKRTTAPCSKQGRGLRIASCCSISPYFKYRRFALIDENDGYVRESAEAERESADYRRATNRGRAIPLEGKQLRAVLDDLDRKYIDVEVEVEFQTGAVQWDTVAGYEAVSRRRRPRRGRRRLPPVHDEFSEERVLSGGFSGDLPCRWEVELLFRELKTQYELDEFDTSDEHVVRILLYAALLSLLVSRDSLDLVTEQADDERCVSDRPATGRTPSLFSSNSVSSLATHHRRFSTG</sequence>
<dbReference type="EMBL" id="X04832">
    <property type="protein sequence ID" value="CAA28524.1"/>
    <property type="molecule type" value="Genomic_DNA"/>
</dbReference>
<name>Q47975_HALSI</name>
<organism evidence="2">
    <name type="scientific">Halobacterium salinarum</name>
    <name type="common">Halobacterium halobium</name>
    <dbReference type="NCBI Taxonomy" id="2242"/>
    <lineage>
        <taxon>Archaea</taxon>
        <taxon>Methanobacteriati</taxon>
        <taxon>Methanobacteriota</taxon>
        <taxon>Stenosarchaea group</taxon>
        <taxon>Halobacteria</taxon>
        <taxon>Halobacteriales</taxon>
        <taxon>Halobacteriaceae</taxon>
        <taxon>Halobacterium</taxon>
    </lineage>
</organism>
<dbReference type="AlphaFoldDB" id="Q47975"/>
<feature type="compositionally biased region" description="Low complexity" evidence="1">
    <location>
        <begin position="228"/>
        <end position="237"/>
    </location>
</feature>
<accession>Q47975</accession>
<feature type="region of interest" description="Disordered" evidence="1">
    <location>
        <begin position="217"/>
        <end position="248"/>
    </location>
</feature>
<protein>
    <submittedName>
        <fullName evidence="2">ORF II</fullName>
    </submittedName>
</protein>
<dbReference type="PANTHER" id="PTHR33258">
    <property type="entry name" value="TRANSPOSASE INSL FOR INSERTION SEQUENCE ELEMENT IS186A-RELATED"/>
    <property type="match status" value="1"/>
</dbReference>
<dbReference type="PIR" id="T44822">
    <property type="entry name" value="T44822"/>
</dbReference>